<keyword evidence="1" id="KW-0812">Transmembrane</keyword>
<keyword evidence="3" id="KW-1185">Reference proteome</keyword>
<evidence type="ECO:0000313" key="2">
    <source>
        <dbReference type="EMBL" id="CAN98047.1"/>
    </source>
</evidence>
<organism evidence="2 3">
    <name type="scientific">Sorangium cellulosum (strain So ce56)</name>
    <name type="common">Polyangium cellulosum (strain So ce56)</name>
    <dbReference type="NCBI Taxonomy" id="448385"/>
    <lineage>
        <taxon>Bacteria</taxon>
        <taxon>Pseudomonadati</taxon>
        <taxon>Myxococcota</taxon>
        <taxon>Polyangia</taxon>
        <taxon>Polyangiales</taxon>
        <taxon>Polyangiaceae</taxon>
        <taxon>Sorangium</taxon>
    </lineage>
</organism>
<dbReference type="HOGENOM" id="CLU_1407932_0_0_7"/>
<dbReference type="STRING" id="448385.sce7877"/>
<protein>
    <submittedName>
        <fullName evidence="2">Hypothetical integral membrane protein</fullName>
    </submittedName>
</protein>
<feature type="transmembrane region" description="Helical" evidence="1">
    <location>
        <begin position="88"/>
        <end position="107"/>
    </location>
</feature>
<keyword evidence="1" id="KW-0472">Membrane</keyword>
<proteinExistence type="predicted"/>
<evidence type="ECO:0000313" key="3">
    <source>
        <dbReference type="Proteomes" id="UP000002139"/>
    </source>
</evidence>
<gene>
    <name evidence="2" type="ordered locus">sce7877</name>
</gene>
<keyword evidence="1" id="KW-1133">Transmembrane helix</keyword>
<dbReference type="Proteomes" id="UP000002139">
    <property type="component" value="Chromosome"/>
</dbReference>
<dbReference type="EMBL" id="AM746676">
    <property type="protein sequence ID" value="CAN98047.1"/>
    <property type="molecule type" value="Genomic_DNA"/>
</dbReference>
<accession>A9FBS9</accession>
<evidence type="ECO:0000256" key="1">
    <source>
        <dbReference type="SAM" id="Phobius"/>
    </source>
</evidence>
<dbReference type="AlphaFoldDB" id="A9FBS9"/>
<feature type="transmembrane region" description="Helical" evidence="1">
    <location>
        <begin position="127"/>
        <end position="145"/>
    </location>
</feature>
<sequence length="193" mass="21281">MAWAPRPAAAPRSGRSARIPRMARALLRGLSRRRTMADAVESYLIAVYGAYAVISVGLTIWIARTLFKNGSVFLEEVFADSPRMAEAVNRLLVVGFYLVNLGYASLILKAEGSATMTEAVEVLSSKLGLLLLSLALMHFTNLLVFHRIRRRAKLAVLPPPVAPQMHIDPRTARAEEEMAAQRERRRAVAEVSA</sequence>
<reference evidence="2 3" key="1">
    <citation type="journal article" date="2007" name="Nat. Biotechnol.">
        <title>Complete genome sequence of the myxobacterium Sorangium cellulosum.</title>
        <authorList>
            <person name="Schneiker S."/>
            <person name="Perlova O."/>
            <person name="Kaiser O."/>
            <person name="Gerth K."/>
            <person name="Alici A."/>
            <person name="Altmeyer M.O."/>
            <person name="Bartels D."/>
            <person name="Bekel T."/>
            <person name="Beyer S."/>
            <person name="Bode E."/>
            <person name="Bode H.B."/>
            <person name="Bolten C.J."/>
            <person name="Choudhuri J.V."/>
            <person name="Doss S."/>
            <person name="Elnakady Y.A."/>
            <person name="Frank B."/>
            <person name="Gaigalat L."/>
            <person name="Goesmann A."/>
            <person name="Groeger C."/>
            <person name="Gross F."/>
            <person name="Jelsbak L."/>
            <person name="Jelsbak L."/>
            <person name="Kalinowski J."/>
            <person name="Kegler C."/>
            <person name="Knauber T."/>
            <person name="Konietzny S."/>
            <person name="Kopp M."/>
            <person name="Krause L."/>
            <person name="Krug D."/>
            <person name="Linke B."/>
            <person name="Mahmud T."/>
            <person name="Martinez-Arias R."/>
            <person name="McHardy A.C."/>
            <person name="Merai M."/>
            <person name="Meyer F."/>
            <person name="Mormann S."/>
            <person name="Munoz-Dorado J."/>
            <person name="Perez J."/>
            <person name="Pradella S."/>
            <person name="Rachid S."/>
            <person name="Raddatz G."/>
            <person name="Rosenau F."/>
            <person name="Rueckert C."/>
            <person name="Sasse F."/>
            <person name="Scharfe M."/>
            <person name="Schuster S.C."/>
            <person name="Suen G."/>
            <person name="Treuner-Lange A."/>
            <person name="Velicer G.J."/>
            <person name="Vorholter F.-J."/>
            <person name="Weissman K.J."/>
            <person name="Welch R.D."/>
            <person name="Wenzel S.C."/>
            <person name="Whitworth D.E."/>
            <person name="Wilhelm S."/>
            <person name="Wittmann C."/>
            <person name="Bloecker H."/>
            <person name="Puehler A."/>
            <person name="Mueller R."/>
        </authorList>
    </citation>
    <scope>NUCLEOTIDE SEQUENCE [LARGE SCALE GENOMIC DNA]</scope>
    <source>
        <strain evidence="3">So ce56</strain>
    </source>
</reference>
<feature type="transmembrane region" description="Helical" evidence="1">
    <location>
        <begin position="43"/>
        <end position="67"/>
    </location>
</feature>
<name>A9FBS9_SORC5</name>
<dbReference type="eggNOG" id="ENOG5032UIF">
    <property type="taxonomic scope" value="Bacteria"/>
</dbReference>
<dbReference type="KEGG" id="scl:sce7877"/>